<evidence type="ECO:0000313" key="2">
    <source>
        <dbReference type="EMBL" id="PWK59337.1"/>
    </source>
</evidence>
<evidence type="ECO:0000313" key="3">
    <source>
        <dbReference type="Proteomes" id="UP000245708"/>
    </source>
</evidence>
<dbReference type="InterPro" id="IPR036282">
    <property type="entry name" value="Glutathione-S-Trfase_C_sf"/>
</dbReference>
<comment type="caution">
    <text evidence="2">The sequence shown here is derived from an EMBL/GenBank/DDBJ whole genome shotgun (WGS) entry which is preliminary data.</text>
</comment>
<dbReference type="EMBL" id="QGGW01000008">
    <property type="protein sequence ID" value="PWK59337.1"/>
    <property type="molecule type" value="Genomic_DNA"/>
</dbReference>
<name>A0A316GW76_9RHOB</name>
<keyword evidence="2" id="KW-0808">Transferase</keyword>
<keyword evidence="3" id="KW-1185">Reference proteome</keyword>
<organism evidence="2 3">
    <name type="scientific">Roseicyclus mahoneyensis</name>
    <dbReference type="NCBI Taxonomy" id="164332"/>
    <lineage>
        <taxon>Bacteria</taxon>
        <taxon>Pseudomonadati</taxon>
        <taxon>Pseudomonadota</taxon>
        <taxon>Alphaproteobacteria</taxon>
        <taxon>Rhodobacterales</taxon>
        <taxon>Roseobacteraceae</taxon>
        <taxon>Roseicyclus</taxon>
    </lineage>
</organism>
<gene>
    <name evidence="2" type="ORF">C7455_108105</name>
</gene>
<proteinExistence type="predicted"/>
<dbReference type="Gene3D" id="1.20.1050.10">
    <property type="match status" value="1"/>
</dbReference>
<feature type="domain" description="GST N-terminal" evidence="1">
    <location>
        <begin position="32"/>
        <end position="99"/>
    </location>
</feature>
<dbReference type="Pfam" id="PF13409">
    <property type="entry name" value="GST_N_2"/>
    <property type="match status" value="1"/>
</dbReference>
<dbReference type="Proteomes" id="UP000245708">
    <property type="component" value="Unassembled WGS sequence"/>
</dbReference>
<dbReference type="InterPro" id="IPR004045">
    <property type="entry name" value="Glutathione_S-Trfase_N"/>
</dbReference>
<dbReference type="GO" id="GO:0016740">
    <property type="term" value="F:transferase activity"/>
    <property type="evidence" value="ECO:0007669"/>
    <property type="project" value="UniProtKB-KW"/>
</dbReference>
<dbReference type="AlphaFoldDB" id="A0A316GW76"/>
<dbReference type="CDD" id="cd03194">
    <property type="entry name" value="GST_C_3"/>
    <property type="match status" value="1"/>
</dbReference>
<accession>A0A316GW76</accession>
<dbReference type="SUPFAM" id="SSF52833">
    <property type="entry name" value="Thioredoxin-like"/>
    <property type="match status" value="1"/>
</dbReference>
<protein>
    <submittedName>
        <fullName evidence="2">Glutathione S-transferase</fullName>
    </submittedName>
</protein>
<dbReference type="Gene3D" id="3.40.30.10">
    <property type="entry name" value="Glutaredoxin"/>
    <property type="match status" value="1"/>
</dbReference>
<dbReference type="SUPFAM" id="SSF47616">
    <property type="entry name" value="GST C-terminal domain-like"/>
    <property type="match status" value="1"/>
</dbReference>
<dbReference type="InterPro" id="IPR036249">
    <property type="entry name" value="Thioredoxin-like_sf"/>
</dbReference>
<sequence>MGQITNSRLTDPADPGAMPSMTYDILIGDRSYSSWSLRGWLSFAAFDIPVRVQATIMYRPEFAQDRHVFAPGLRTVPAVRTPGGGLLTDTIAIAWHLSEAFPDRGLLPADSVERARAQSMIAEMHSGFSALRGACPMNLRTAWEGVTPSEAVLADLARIETLWTSALDRSGGPFLFGDYTLADAFYAPVAMRIAGYGLPVSNRARGYVDAHLDHGPLRLWRALGQTDGPEQPTYEMGLPRRAFPIAPPDA</sequence>
<reference evidence="2 3" key="1">
    <citation type="submission" date="2018-05" db="EMBL/GenBank/DDBJ databases">
        <title>Genomic Encyclopedia of Type Strains, Phase IV (KMG-IV): sequencing the most valuable type-strain genomes for metagenomic binning, comparative biology and taxonomic classification.</title>
        <authorList>
            <person name="Goeker M."/>
        </authorList>
    </citation>
    <scope>NUCLEOTIDE SEQUENCE [LARGE SCALE GENOMIC DNA]</scope>
    <source>
        <strain evidence="2 3">DSM 16097</strain>
    </source>
</reference>
<evidence type="ECO:0000259" key="1">
    <source>
        <dbReference type="Pfam" id="PF13409"/>
    </source>
</evidence>